<dbReference type="Pfam" id="PF07872">
    <property type="entry name" value="DUF1659"/>
    <property type="match status" value="1"/>
</dbReference>
<sequence length="73" mass="7559">MAITKTVTKQTLILNVEDGVNSQGAAKTKGHNYAGVRPEAEPAAIMQAAAALGTLISHELMGVVVTEKAELAQ</sequence>
<protein>
    <recommendedName>
        <fullName evidence="1">DUF1659 domain-containing protein</fullName>
    </recommendedName>
</protein>
<dbReference type="InterPro" id="IPR012454">
    <property type="entry name" value="DUF1659"/>
</dbReference>
<dbReference type="RefSeq" id="WP_021719071.1">
    <property type="nucleotide sequence ID" value="NZ_CAUERG010000003.1"/>
</dbReference>
<evidence type="ECO:0000259" key="1">
    <source>
        <dbReference type="Pfam" id="PF07872"/>
    </source>
</evidence>
<name>R6J3U4_9FIRM</name>
<dbReference type="EMBL" id="CBDS010000005">
    <property type="protein sequence ID" value="CDB44952.1"/>
    <property type="molecule type" value="Genomic_DNA"/>
</dbReference>
<proteinExistence type="predicted"/>
<organism evidence="2">
    <name type="scientific">Phascolarctobacterium faecium</name>
    <dbReference type="NCBI Taxonomy" id="33025"/>
    <lineage>
        <taxon>Bacteria</taxon>
        <taxon>Bacillati</taxon>
        <taxon>Bacillota</taxon>
        <taxon>Negativicutes</taxon>
        <taxon>Acidaminococcales</taxon>
        <taxon>Acidaminococcaceae</taxon>
        <taxon>Phascolarctobacterium</taxon>
    </lineage>
</organism>
<reference evidence="2" key="1">
    <citation type="submission" date="2012-11" db="EMBL/GenBank/DDBJ databases">
        <title>Dependencies among metagenomic species, viruses, plasmids and units of genetic variation.</title>
        <authorList>
            <person name="Nielsen H.B."/>
            <person name="Almeida M."/>
            <person name="Juncker A.S."/>
            <person name="Rasmussen S."/>
            <person name="Li J."/>
            <person name="Sunagawa S."/>
            <person name="Plichta D."/>
            <person name="Gautier L."/>
            <person name="Le Chatelier E."/>
            <person name="Peletier E."/>
            <person name="Bonde I."/>
            <person name="Nielsen T."/>
            <person name="Manichanh C."/>
            <person name="Arumugam M."/>
            <person name="Batto J."/>
            <person name="Santos M.B.Q.D."/>
            <person name="Blom N."/>
            <person name="Borruel N."/>
            <person name="Burgdorf K.S."/>
            <person name="Boumezbeur F."/>
            <person name="Casellas F."/>
            <person name="Dore J."/>
            <person name="Guarner F."/>
            <person name="Hansen T."/>
            <person name="Hildebrand F."/>
            <person name="Kaas R.S."/>
            <person name="Kennedy S."/>
            <person name="Kristiansen K."/>
            <person name="Kultima J.R."/>
            <person name="Leonard P."/>
            <person name="Levenez F."/>
            <person name="Lund O."/>
            <person name="Moumen B."/>
            <person name="Le Paslier D."/>
            <person name="Pons N."/>
            <person name="Pedersen O."/>
            <person name="Prifti E."/>
            <person name="Qin J."/>
            <person name="Raes J."/>
            <person name="Tap J."/>
            <person name="Tims S."/>
            <person name="Ussery D.W."/>
            <person name="Yamada T."/>
            <person name="MetaHit consortium"/>
            <person name="Renault P."/>
            <person name="Sicheritz-Ponten T."/>
            <person name="Bork P."/>
            <person name="Wang J."/>
            <person name="Brunak S."/>
            <person name="Ehrlich S.D."/>
        </authorList>
    </citation>
    <scope>NUCLEOTIDE SEQUENCE [LARGE SCALE GENOMIC DNA]</scope>
</reference>
<dbReference type="HOGENOM" id="CLU_196603_3_2_9"/>
<dbReference type="STRING" id="1262914.BN533_02172"/>
<feature type="domain" description="DUF1659" evidence="1">
    <location>
        <begin position="2"/>
        <end position="72"/>
    </location>
</feature>
<evidence type="ECO:0000313" key="2">
    <source>
        <dbReference type="EMBL" id="CDB44952.1"/>
    </source>
</evidence>
<dbReference type="AlphaFoldDB" id="R6J3U4"/>
<comment type="caution">
    <text evidence="2">The sequence shown here is derived from an EMBL/GenBank/DDBJ whole genome shotgun (WGS) entry which is preliminary data.</text>
</comment>
<accession>R6J3U4</accession>
<gene>
    <name evidence="2" type="ORF">BN533_02172</name>
</gene>